<reference evidence="2 3" key="1">
    <citation type="submission" date="2019-08" db="EMBL/GenBank/DDBJ databases">
        <title>Actinomadura sp. nov. CYP1-5 isolated from mountain soil.</title>
        <authorList>
            <person name="Songsumanus A."/>
            <person name="Kuncharoen N."/>
            <person name="Kudo T."/>
            <person name="Yuki M."/>
            <person name="Igarashi Y."/>
            <person name="Tanasupawat S."/>
        </authorList>
    </citation>
    <scope>NUCLEOTIDE SEQUENCE [LARGE SCALE GENOMIC DNA]</scope>
    <source>
        <strain evidence="2 3">GKU157</strain>
    </source>
</reference>
<dbReference type="EMBL" id="VSFF01000019">
    <property type="protein sequence ID" value="TYC07932.1"/>
    <property type="molecule type" value="Genomic_DNA"/>
</dbReference>
<accession>A0A5D0TRI8</accession>
<evidence type="ECO:0000259" key="1">
    <source>
        <dbReference type="Pfam" id="PF14206"/>
    </source>
</evidence>
<evidence type="ECO:0000313" key="2">
    <source>
        <dbReference type="EMBL" id="TYC07932.1"/>
    </source>
</evidence>
<dbReference type="Proteomes" id="UP000322634">
    <property type="component" value="Unassembled WGS sequence"/>
</dbReference>
<name>A0A5D0TRI8_9ACTN</name>
<dbReference type="OrthoDB" id="1456570at2"/>
<keyword evidence="3" id="KW-1185">Reference proteome</keyword>
<comment type="caution">
    <text evidence="2">The sequence shown here is derived from an EMBL/GenBank/DDBJ whole genome shotgun (WGS) entry which is preliminary data.</text>
</comment>
<feature type="domain" description="Cysteine-rich CPCC" evidence="1">
    <location>
        <begin position="18"/>
        <end position="89"/>
    </location>
</feature>
<evidence type="ECO:0000313" key="3">
    <source>
        <dbReference type="Proteomes" id="UP000322634"/>
    </source>
</evidence>
<proteinExistence type="predicted"/>
<dbReference type="InterPro" id="IPR025983">
    <property type="entry name" value="Cys_rich_CPCC"/>
</dbReference>
<sequence length="97" mass="11243">MIPRVFFNVQREPQGEPYACPCCGYLTLEQRGYCEICPVCFWEDDGQDEHDVDEVRGGPNRRLSLGQARRNFGRFGACEEKVLPHVREAFPWEHPLS</sequence>
<dbReference type="Pfam" id="PF14206">
    <property type="entry name" value="Cys_rich_CPCC"/>
    <property type="match status" value="1"/>
</dbReference>
<gene>
    <name evidence="2" type="ORF">FXF65_41120</name>
</gene>
<dbReference type="AlphaFoldDB" id="A0A5D0TRI8"/>
<organism evidence="2 3">
    <name type="scientific">Actinomadura syzygii</name>
    <dbReference type="NCBI Taxonomy" id="1427538"/>
    <lineage>
        <taxon>Bacteria</taxon>
        <taxon>Bacillati</taxon>
        <taxon>Actinomycetota</taxon>
        <taxon>Actinomycetes</taxon>
        <taxon>Streptosporangiales</taxon>
        <taxon>Thermomonosporaceae</taxon>
        <taxon>Actinomadura</taxon>
    </lineage>
</organism>
<protein>
    <recommendedName>
        <fullName evidence="1">Cysteine-rich CPCC domain-containing protein</fullName>
    </recommendedName>
</protein>